<dbReference type="PANTHER" id="PTHR15622">
    <property type="entry name" value="WD40 REPEAT PROTEIN"/>
    <property type="match status" value="1"/>
</dbReference>
<feature type="domain" description="SOCS box" evidence="3">
    <location>
        <begin position="306"/>
        <end position="342"/>
    </location>
</feature>
<dbReference type="InterPro" id="IPR015943">
    <property type="entry name" value="WD40/YVTN_repeat-like_dom_sf"/>
</dbReference>
<evidence type="ECO:0000313" key="4">
    <source>
        <dbReference type="EMBL" id="KAK7482579.1"/>
    </source>
</evidence>
<dbReference type="PANTHER" id="PTHR15622:SF2">
    <property type="entry name" value="U4_U6 SMALL NUCLEAR RIBONUCLEOPROTEIN PRP4"/>
    <property type="match status" value="1"/>
</dbReference>
<dbReference type="Proteomes" id="UP001519460">
    <property type="component" value="Unassembled WGS sequence"/>
</dbReference>
<keyword evidence="2" id="KW-0853">WD repeat</keyword>
<gene>
    <name evidence="4" type="ORF">BaRGS_00026180</name>
</gene>
<dbReference type="PROSITE" id="PS50082">
    <property type="entry name" value="WD_REPEATS_2"/>
    <property type="match status" value="1"/>
</dbReference>
<proteinExistence type="predicted"/>
<keyword evidence="1" id="KW-0833">Ubl conjugation pathway</keyword>
<dbReference type="AlphaFoldDB" id="A0ABD0K633"/>
<dbReference type="Gene3D" id="2.130.10.10">
    <property type="entry name" value="YVTN repeat-like/Quinoprotein amine dehydrogenase"/>
    <property type="match status" value="1"/>
</dbReference>
<organism evidence="4 5">
    <name type="scientific">Batillaria attramentaria</name>
    <dbReference type="NCBI Taxonomy" id="370345"/>
    <lineage>
        <taxon>Eukaryota</taxon>
        <taxon>Metazoa</taxon>
        <taxon>Spiralia</taxon>
        <taxon>Lophotrochozoa</taxon>
        <taxon>Mollusca</taxon>
        <taxon>Gastropoda</taxon>
        <taxon>Caenogastropoda</taxon>
        <taxon>Sorbeoconcha</taxon>
        <taxon>Cerithioidea</taxon>
        <taxon>Batillariidae</taxon>
        <taxon>Batillaria</taxon>
    </lineage>
</organism>
<feature type="repeat" description="WD" evidence="2">
    <location>
        <begin position="275"/>
        <end position="301"/>
    </location>
</feature>
<evidence type="ECO:0000259" key="3">
    <source>
        <dbReference type="PROSITE" id="PS50225"/>
    </source>
</evidence>
<accession>A0ABD0K633</accession>
<evidence type="ECO:0000256" key="1">
    <source>
        <dbReference type="ARBA" id="ARBA00022786"/>
    </source>
</evidence>
<protein>
    <recommendedName>
        <fullName evidence="3">SOCS box domain-containing protein</fullName>
    </recommendedName>
</protein>
<dbReference type="InterPro" id="IPR001680">
    <property type="entry name" value="WD40_rpt"/>
</dbReference>
<dbReference type="SMART" id="SM00320">
    <property type="entry name" value="WD40"/>
    <property type="match status" value="3"/>
</dbReference>
<dbReference type="InterPro" id="IPR036036">
    <property type="entry name" value="SOCS_box-like_dom_sf"/>
</dbReference>
<dbReference type="SUPFAM" id="SSF158235">
    <property type="entry name" value="SOCS box-like"/>
    <property type="match status" value="1"/>
</dbReference>
<dbReference type="InterPro" id="IPR001496">
    <property type="entry name" value="SOCS_box"/>
</dbReference>
<sequence length="342" mass="37550">MLSSVKMSFCAGGEVFTGTQSSVYPKVQMHPLGEAVGYAGTSAINVVSLQNDALYTKQRDMNNRTQHFCAISPNGLHLAILSKGSGYYYLEIFLFDLTLLMILAKPVECHRISPGFVGSRFHNDHAECKWSPDGSHIALSSSEGKLFVMAKSGTQNVCDVCPDLLESDLSTAGSFDFDPQSRFSVMAVGTIDGTLTIVRISKEDNGNPLLSQMETGETIDCVQYNSDGSAVAAAFRSFTVKLYDTSDLTELHSFCMADLCPDHVSRFAASPYPAIMRLSFNFDGRYLATSSCDGVVRVWTIPRLLSLQEWCRKTVLSSIPICKVRDCSLPNKLKTFLLSELF</sequence>
<dbReference type="EMBL" id="JACVVK020000242">
    <property type="protein sequence ID" value="KAK7482579.1"/>
    <property type="molecule type" value="Genomic_DNA"/>
</dbReference>
<dbReference type="Pfam" id="PF00400">
    <property type="entry name" value="WD40"/>
    <property type="match status" value="1"/>
</dbReference>
<dbReference type="SUPFAM" id="SSF50978">
    <property type="entry name" value="WD40 repeat-like"/>
    <property type="match status" value="1"/>
</dbReference>
<evidence type="ECO:0000256" key="2">
    <source>
        <dbReference type="PROSITE-ProRule" id="PRU00221"/>
    </source>
</evidence>
<evidence type="ECO:0000313" key="5">
    <source>
        <dbReference type="Proteomes" id="UP001519460"/>
    </source>
</evidence>
<dbReference type="InterPro" id="IPR051983">
    <property type="entry name" value="WSB_SOCS-box_domain"/>
</dbReference>
<keyword evidence="5" id="KW-1185">Reference proteome</keyword>
<reference evidence="4 5" key="1">
    <citation type="journal article" date="2023" name="Sci. Data">
        <title>Genome assembly of the Korean intertidal mud-creeper Batillaria attramentaria.</title>
        <authorList>
            <person name="Patra A.K."/>
            <person name="Ho P.T."/>
            <person name="Jun S."/>
            <person name="Lee S.J."/>
            <person name="Kim Y."/>
            <person name="Won Y.J."/>
        </authorList>
    </citation>
    <scope>NUCLEOTIDE SEQUENCE [LARGE SCALE GENOMIC DNA]</scope>
    <source>
        <strain evidence="4">Wonlab-2016</strain>
    </source>
</reference>
<comment type="caution">
    <text evidence="4">The sequence shown here is derived from an EMBL/GenBank/DDBJ whole genome shotgun (WGS) entry which is preliminary data.</text>
</comment>
<dbReference type="InterPro" id="IPR036322">
    <property type="entry name" value="WD40_repeat_dom_sf"/>
</dbReference>
<name>A0ABD0K633_9CAEN</name>
<dbReference type="PROSITE" id="PS50225">
    <property type="entry name" value="SOCS"/>
    <property type="match status" value="1"/>
</dbReference>